<evidence type="ECO:0000313" key="1">
    <source>
        <dbReference type="EMBL" id="VAX02544.1"/>
    </source>
</evidence>
<dbReference type="AlphaFoldDB" id="A0A3B1ART5"/>
<accession>A0A3B1ART5</accession>
<reference evidence="1" key="1">
    <citation type="submission" date="2018-06" db="EMBL/GenBank/DDBJ databases">
        <authorList>
            <person name="Zhirakovskaya E."/>
        </authorList>
    </citation>
    <scope>NUCLEOTIDE SEQUENCE</scope>
</reference>
<dbReference type="EMBL" id="UOFW01000016">
    <property type="protein sequence ID" value="VAX02544.1"/>
    <property type="molecule type" value="Genomic_DNA"/>
</dbReference>
<name>A0A3B1ART5_9ZZZZ</name>
<gene>
    <name evidence="1" type="ORF">MNBD_ALPHA03-1286</name>
</gene>
<proteinExistence type="predicted"/>
<sequence length="79" mass="9231">MSRARPEPVVQIEKEPVVQIENKKVAQIFDDFPDLIRERLLFIRGLIFDEAEKIENIDAAALRHCISMALTYHDDRRPV</sequence>
<organism evidence="1">
    <name type="scientific">hydrothermal vent metagenome</name>
    <dbReference type="NCBI Taxonomy" id="652676"/>
    <lineage>
        <taxon>unclassified sequences</taxon>
        <taxon>metagenomes</taxon>
        <taxon>ecological metagenomes</taxon>
    </lineage>
</organism>
<protein>
    <submittedName>
        <fullName evidence="1">Uncharacterized protein</fullName>
    </submittedName>
</protein>